<feature type="compositionally biased region" description="Basic and acidic residues" evidence="1">
    <location>
        <begin position="121"/>
        <end position="135"/>
    </location>
</feature>
<dbReference type="EMBL" id="KV426860">
    <property type="protein sequence ID" value="KZV78523.1"/>
    <property type="molecule type" value="Genomic_DNA"/>
</dbReference>
<evidence type="ECO:0000313" key="2">
    <source>
        <dbReference type="EMBL" id="KZV78523.1"/>
    </source>
</evidence>
<dbReference type="Proteomes" id="UP000077266">
    <property type="component" value="Unassembled WGS sequence"/>
</dbReference>
<keyword evidence="3" id="KW-1185">Reference proteome</keyword>
<dbReference type="AlphaFoldDB" id="A0A166MX92"/>
<protein>
    <submittedName>
        <fullName evidence="2">Uncharacterized protein</fullName>
    </submittedName>
</protein>
<evidence type="ECO:0000313" key="3">
    <source>
        <dbReference type="Proteomes" id="UP000077266"/>
    </source>
</evidence>
<feature type="region of interest" description="Disordered" evidence="1">
    <location>
        <begin position="121"/>
        <end position="142"/>
    </location>
</feature>
<organism evidence="2 3">
    <name type="scientific">Exidia glandulosa HHB12029</name>
    <dbReference type="NCBI Taxonomy" id="1314781"/>
    <lineage>
        <taxon>Eukaryota</taxon>
        <taxon>Fungi</taxon>
        <taxon>Dikarya</taxon>
        <taxon>Basidiomycota</taxon>
        <taxon>Agaricomycotina</taxon>
        <taxon>Agaricomycetes</taxon>
        <taxon>Auriculariales</taxon>
        <taxon>Exidiaceae</taxon>
        <taxon>Exidia</taxon>
    </lineage>
</organism>
<sequence length="142" mass="15336">MDLDAAEHAALSDLVGAGNIREDISTQQAAPDDAVTGRRTSSTRIAATEAAKETKRRKAAHILVRNFKFLSHPDAVAALKARMDDYVSTVSWAADERLKNSKAGMQAKSEASLRKIVEEMRAADVTKHTATRTDKPTTSSNA</sequence>
<dbReference type="InParanoid" id="A0A166MX92"/>
<evidence type="ECO:0000256" key="1">
    <source>
        <dbReference type="SAM" id="MobiDB-lite"/>
    </source>
</evidence>
<proteinExistence type="predicted"/>
<feature type="region of interest" description="Disordered" evidence="1">
    <location>
        <begin position="22"/>
        <end position="52"/>
    </location>
</feature>
<reference evidence="2 3" key="1">
    <citation type="journal article" date="2016" name="Mol. Biol. Evol.">
        <title>Comparative Genomics of Early-Diverging Mushroom-Forming Fungi Provides Insights into the Origins of Lignocellulose Decay Capabilities.</title>
        <authorList>
            <person name="Nagy L.G."/>
            <person name="Riley R."/>
            <person name="Tritt A."/>
            <person name="Adam C."/>
            <person name="Daum C."/>
            <person name="Floudas D."/>
            <person name="Sun H."/>
            <person name="Yadav J.S."/>
            <person name="Pangilinan J."/>
            <person name="Larsson K.H."/>
            <person name="Matsuura K."/>
            <person name="Barry K."/>
            <person name="Labutti K."/>
            <person name="Kuo R."/>
            <person name="Ohm R.A."/>
            <person name="Bhattacharya S.S."/>
            <person name="Shirouzu T."/>
            <person name="Yoshinaga Y."/>
            <person name="Martin F.M."/>
            <person name="Grigoriev I.V."/>
            <person name="Hibbett D.S."/>
        </authorList>
    </citation>
    <scope>NUCLEOTIDE SEQUENCE [LARGE SCALE GENOMIC DNA]</scope>
    <source>
        <strain evidence="2 3">HHB12029</strain>
    </source>
</reference>
<accession>A0A166MX92</accession>
<gene>
    <name evidence="2" type="ORF">EXIGLDRAFT_783692</name>
</gene>
<name>A0A166MX92_EXIGL</name>